<dbReference type="Proteomes" id="UP000439752">
    <property type="component" value="Unassembled WGS sequence"/>
</dbReference>
<evidence type="ECO:0000256" key="1">
    <source>
        <dbReference type="SAM" id="SignalP"/>
    </source>
</evidence>
<dbReference type="AlphaFoldDB" id="A0A653I8X7"/>
<dbReference type="EMBL" id="CABWKQ010000019">
    <property type="protein sequence ID" value="VWX35638.1"/>
    <property type="molecule type" value="Genomic_DNA"/>
</dbReference>
<proteinExistence type="predicted"/>
<dbReference type="RefSeq" id="WP_159173342.1">
    <property type="nucleotide sequence ID" value="NZ_LR732312.1"/>
</dbReference>
<sequence>MKTTFAKLTLATLIAGSTLIAGTAEAATTTETKATTQYNALTPGMTIAQAAKVIYGKDYKKQLTKKGSSTVLKQKAEATSTSQGQKTTLYSIYDRKADFPSAMTTLMFMTKKNDSVYRLTTKSLDLYRGTTTSGARESKMKLAKGAKIKTGMTEKQLDALLSGKGLGEWTGLDTIDLTSVQTKQELELGLAIKVKSKTYVFPTATKTKKLVILDYNAKKKTYVVSGQASL</sequence>
<organism evidence="2 3">
    <name type="scientific">Exiguobacterium oxidotolerans</name>
    <dbReference type="NCBI Taxonomy" id="223958"/>
    <lineage>
        <taxon>Bacteria</taxon>
        <taxon>Bacillati</taxon>
        <taxon>Bacillota</taxon>
        <taxon>Bacilli</taxon>
        <taxon>Bacillales</taxon>
        <taxon>Bacillales Family XII. Incertae Sedis</taxon>
        <taxon>Exiguobacterium</taxon>
    </lineage>
</organism>
<keyword evidence="3" id="KW-1185">Reference proteome</keyword>
<name>A0A653I8X7_9BACL</name>
<accession>A0A653I8X7</accession>
<reference evidence="2 3" key="1">
    <citation type="submission" date="2019-10" db="EMBL/GenBank/DDBJ databases">
        <authorList>
            <person name="Karimi E."/>
        </authorList>
    </citation>
    <scope>NUCLEOTIDE SEQUENCE [LARGE SCALE GENOMIC DNA]</scope>
    <source>
        <strain evidence="2">Exiguobacterium sp. 9Y</strain>
    </source>
</reference>
<evidence type="ECO:0000313" key="3">
    <source>
        <dbReference type="Proteomes" id="UP000439752"/>
    </source>
</evidence>
<evidence type="ECO:0000313" key="2">
    <source>
        <dbReference type="EMBL" id="VWX35638.1"/>
    </source>
</evidence>
<feature type="chain" id="PRO_5024903842" evidence="1">
    <location>
        <begin position="27"/>
        <end position="230"/>
    </location>
</feature>
<protein>
    <submittedName>
        <fullName evidence="2">Uncharacterized protein</fullName>
    </submittedName>
</protein>
<keyword evidence="1" id="KW-0732">Signal</keyword>
<gene>
    <name evidence="2" type="ORF">EXIGUO9Y_260067</name>
</gene>
<feature type="signal peptide" evidence="1">
    <location>
        <begin position="1"/>
        <end position="26"/>
    </location>
</feature>